<evidence type="ECO:0000313" key="2">
    <source>
        <dbReference type="Proteomes" id="UP000520814"/>
    </source>
</evidence>
<name>A0A7W9SP70_ARMRO</name>
<dbReference type="Proteomes" id="UP000520814">
    <property type="component" value="Unassembled WGS sequence"/>
</dbReference>
<sequence length="134" mass="15297">MIVLDEQLLGRGIETAIAEWYPGTVCFITELRPGTIIKDEAIPALLGQAQQPLFVTINVTDFWQRAELTPRYCLVCVALTDAQAAQIPELLRRLFRHPEFHTRAARLGKAVRLTPTQALWYRRENLVPQALTDW</sequence>
<gene>
    <name evidence="1" type="ORF">HNQ39_002053</name>
</gene>
<protein>
    <recommendedName>
        <fullName evidence="3">DUF5615 domain-containing protein</fullName>
    </recommendedName>
</protein>
<organism evidence="1 2">
    <name type="scientific">Armatimonas rosea</name>
    <dbReference type="NCBI Taxonomy" id="685828"/>
    <lineage>
        <taxon>Bacteria</taxon>
        <taxon>Bacillati</taxon>
        <taxon>Armatimonadota</taxon>
        <taxon>Armatimonadia</taxon>
        <taxon>Armatimonadales</taxon>
        <taxon>Armatimonadaceae</taxon>
        <taxon>Armatimonas</taxon>
    </lineage>
</organism>
<evidence type="ECO:0000313" key="1">
    <source>
        <dbReference type="EMBL" id="MBB6050262.1"/>
    </source>
</evidence>
<dbReference type="EMBL" id="JACHGW010000002">
    <property type="protein sequence ID" value="MBB6050262.1"/>
    <property type="molecule type" value="Genomic_DNA"/>
</dbReference>
<proteinExistence type="predicted"/>
<evidence type="ECO:0008006" key="3">
    <source>
        <dbReference type="Google" id="ProtNLM"/>
    </source>
</evidence>
<comment type="caution">
    <text evidence="1">The sequence shown here is derived from an EMBL/GenBank/DDBJ whole genome shotgun (WGS) entry which is preliminary data.</text>
</comment>
<reference evidence="1 2" key="1">
    <citation type="submission" date="2020-08" db="EMBL/GenBank/DDBJ databases">
        <title>Genomic Encyclopedia of Type Strains, Phase IV (KMG-IV): sequencing the most valuable type-strain genomes for metagenomic binning, comparative biology and taxonomic classification.</title>
        <authorList>
            <person name="Goeker M."/>
        </authorList>
    </citation>
    <scope>NUCLEOTIDE SEQUENCE [LARGE SCALE GENOMIC DNA]</scope>
    <source>
        <strain evidence="1 2">DSM 23562</strain>
    </source>
</reference>
<dbReference type="AlphaFoldDB" id="A0A7W9SP70"/>
<dbReference type="RefSeq" id="WP_184194884.1">
    <property type="nucleotide sequence ID" value="NZ_JACHGW010000002.1"/>
</dbReference>
<accession>A0A7W9SP70</accession>
<keyword evidence="2" id="KW-1185">Reference proteome</keyword>